<protein>
    <submittedName>
        <fullName evidence="11">Uncharacterized protein</fullName>
    </submittedName>
</protein>
<evidence type="ECO:0000256" key="2">
    <source>
        <dbReference type="ARBA" id="ARBA00022614"/>
    </source>
</evidence>
<dbReference type="Gene3D" id="1.20.5.4130">
    <property type="match status" value="1"/>
</dbReference>
<dbReference type="InterPro" id="IPR002182">
    <property type="entry name" value="NB-ARC"/>
</dbReference>
<sequence>MEDPGLLSAFVDNLVSRLFSLAEEKYKLYKGFESDLAFLMRELPMITSAIDGQLLGQEDHVLHLSVEELREVAHQMEDCIDHIMYDASWEQRRPWYCKMLSPGKKRKSRSQLGKEMQQLRYRLEEALHRQQRYTPSRPLTSQQAESSLYQHILRDDLVGIDAQLNELIEQLAEMEGQPKQLKVISVVGFCRLGKTVLARELYNSDVGKQFEERAWVCGSHGDPGKLLSEVLCQLHKTDDLVTSNVDQLSTDLYNYLNNKRYLIIIDGMRTDQWSIIKSAFPKNQDVSSRIVVTTKIQSVANTCSSTNGYMHKMRKLDEKHSKQLFLKNACPGEYLDYFHPDSAAILKKCDGQPLALTTVGHFMRKKSWQTGHYCEDVCNQVRFYDLHCGDDTLDRLHQMLIHDYASLPSHALKACFLYFAMFPSDQPVRAKKLKRQWLAEGFLRPTKFCSDPAAKNFEKLIDHNIIQSVNVSNDTKVKTCKTYGMMHEFITLKSVCENFIALFDGGELQPKHVRRISLHHKSIADETSLKNDLSLVRSLIVFGQAGKNMVNFSKYHLLRVLDFEECTDLHNDHLSEVCNLLLLRYLSLGSNVTSLPKEIKQLKLLETLDLRRTNVKILPTEVIQLSHLIHLFGKFKLPEKAMQDEQLQKFMASGKCNLQTVGGFIVDGSEGFVEILGYMKKLRKVKIWCESCATTTKLTTLQKAIQEFIHDEKDASNDPRSLSLHFDGCSEDFLNDLKAPCYLRSLKLQGRLLELPVFVTALRHLRELCLQSTKMTAVLLTALTNLKHLQYLKLIADELEEINIKDKALPRLLCLCFVLQTPTFPKVKDGALPFLKSLQLLCKDMNGLSGIQIKGFTRLSEVTLDCRVTDGTKANWVRAAKEHPNRPIVLLRRTIAPKLDHGGDATAAGETENEILYCSVLPEEQVQETHSQMPHDEPHSTFNNMEHPVVCAALTGSSIANNSRVAS</sequence>
<proteinExistence type="inferred from homology"/>
<dbReference type="InterPro" id="IPR036388">
    <property type="entry name" value="WH-like_DNA-bd_sf"/>
</dbReference>
<reference evidence="11" key="1">
    <citation type="submission" date="2020-07" db="EMBL/GenBank/DDBJ databases">
        <title>Genome sequence and genetic diversity analysis of an under-domesticated orphan crop, white fonio (Digitaria exilis).</title>
        <authorList>
            <person name="Bennetzen J.L."/>
            <person name="Chen S."/>
            <person name="Ma X."/>
            <person name="Wang X."/>
            <person name="Yssel A.E.J."/>
            <person name="Chaluvadi S.R."/>
            <person name="Johnson M."/>
            <person name="Gangashetty P."/>
            <person name="Hamidou F."/>
            <person name="Sanogo M.D."/>
            <person name="Zwaenepoel A."/>
            <person name="Wallace J."/>
            <person name="Van De Peer Y."/>
            <person name="Van Deynze A."/>
        </authorList>
    </citation>
    <scope>NUCLEOTIDE SEQUENCE</scope>
    <source>
        <tissue evidence="11">Leaves</tissue>
    </source>
</reference>
<dbReference type="GO" id="GO:0098542">
    <property type="term" value="P:defense response to other organism"/>
    <property type="evidence" value="ECO:0007669"/>
    <property type="project" value="TreeGrafter"/>
</dbReference>
<comment type="caution">
    <text evidence="11">The sequence shown here is derived from an EMBL/GenBank/DDBJ whole genome shotgun (WGS) entry which is preliminary data.</text>
</comment>
<evidence type="ECO:0000256" key="6">
    <source>
        <dbReference type="ARBA" id="ARBA00023054"/>
    </source>
</evidence>
<evidence type="ECO:0000313" key="12">
    <source>
        <dbReference type="Proteomes" id="UP000636709"/>
    </source>
</evidence>
<dbReference type="InterPro" id="IPR027417">
    <property type="entry name" value="P-loop_NTPase"/>
</dbReference>
<feature type="domain" description="Disease resistance N-terminal" evidence="8">
    <location>
        <begin position="10"/>
        <end position="100"/>
    </location>
</feature>
<dbReference type="OrthoDB" id="629305at2759"/>
<accession>A0A835B8C5</accession>
<evidence type="ECO:0000256" key="1">
    <source>
        <dbReference type="ARBA" id="ARBA00008894"/>
    </source>
</evidence>
<dbReference type="SUPFAM" id="SSF52540">
    <property type="entry name" value="P-loop containing nucleoside triphosphate hydrolases"/>
    <property type="match status" value="1"/>
</dbReference>
<dbReference type="Gene3D" id="1.10.10.10">
    <property type="entry name" value="Winged helix-like DNA-binding domain superfamily/Winged helix DNA-binding domain"/>
    <property type="match status" value="1"/>
</dbReference>
<dbReference type="InterPro" id="IPR042197">
    <property type="entry name" value="Apaf_helical"/>
</dbReference>
<dbReference type="Pfam" id="PF23559">
    <property type="entry name" value="WHD_DRP"/>
    <property type="match status" value="1"/>
</dbReference>
<evidence type="ECO:0000259" key="9">
    <source>
        <dbReference type="Pfam" id="PF23559"/>
    </source>
</evidence>
<keyword evidence="5" id="KW-0611">Plant defense</keyword>
<dbReference type="Gene3D" id="3.40.50.300">
    <property type="entry name" value="P-loop containing nucleotide triphosphate hydrolases"/>
    <property type="match status" value="1"/>
</dbReference>
<keyword evidence="3" id="KW-0677">Repeat</keyword>
<feature type="domain" description="Disease resistance protein winged helix" evidence="9">
    <location>
        <begin position="421"/>
        <end position="490"/>
    </location>
</feature>
<keyword evidence="4" id="KW-0547">Nucleotide-binding</keyword>
<dbReference type="GO" id="GO:0043531">
    <property type="term" value="F:ADP binding"/>
    <property type="evidence" value="ECO:0007669"/>
    <property type="project" value="InterPro"/>
</dbReference>
<dbReference type="Pfam" id="PF23598">
    <property type="entry name" value="LRR_14"/>
    <property type="match status" value="1"/>
</dbReference>
<dbReference type="PANTHER" id="PTHR23155">
    <property type="entry name" value="DISEASE RESISTANCE PROTEIN RP"/>
    <property type="match status" value="1"/>
</dbReference>
<evidence type="ECO:0000256" key="5">
    <source>
        <dbReference type="ARBA" id="ARBA00022821"/>
    </source>
</evidence>
<keyword evidence="12" id="KW-1185">Reference proteome</keyword>
<dbReference type="SUPFAM" id="SSF52058">
    <property type="entry name" value="L domain-like"/>
    <property type="match status" value="1"/>
</dbReference>
<feature type="domain" description="NB-ARC" evidence="7">
    <location>
        <begin position="162"/>
        <end position="331"/>
    </location>
</feature>
<evidence type="ECO:0000259" key="8">
    <source>
        <dbReference type="Pfam" id="PF18052"/>
    </source>
</evidence>
<evidence type="ECO:0000256" key="3">
    <source>
        <dbReference type="ARBA" id="ARBA00022737"/>
    </source>
</evidence>
<keyword evidence="6" id="KW-0175">Coiled coil</keyword>
<dbReference type="InterPro" id="IPR041118">
    <property type="entry name" value="Rx_N"/>
</dbReference>
<dbReference type="Pfam" id="PF00931">
    <property type="entry name" value="NB-ARC"/>
    <property type="match status" value="1"/>
</dbReference>
<gene>
    <name evidence="11" type="ORF">HU200_041722</name>
</gene>
<feature type="domain" description="Disease resistance R13L4/SHOC-2-like LRR" evidence="10">
    <location>
        <begin position="536"/>
        <end position="888"/>
    </location>
</feature>
<comment type="similarity">
    <text evidence="1">Belongs to the disease resistance NB-LRR family.</text>
</comment>
<keyword evidence="2" id="KW-0433">Leucine-rich repeat</keyword>
<dbReference type="AlphaFoldDB" id="A0A835B8C5"/>
<evidence type="ECO:0000259" key="10">
    <source>
        <dbReference type="Pfam" id="PF23598"/>
    </source>
</evidence>
<dbReference type="InterPro" id="IPR058922">
    <property type="entry name" value="WHD_DRP"/>
</dbReference>
<dbReference type="Proteomes" id="UP000636709">
    <property type="component" value="Unassembled WGS sequence"/>
</dbReference>
<evidence type="ECO:0000256" key="4">
    <source>
        <dbReference type="ARBA" id="ARBA00022741"/>
    </source>
</evidence>
<dbReference type="PANTHER" id="PTHR23155:SF1233">
    <property type="entry name" value="DISEASE RESISTANCE PROTEIN RGA4"/>
    <property type="match status" value="1"/>
</dbReference>
<dbReference type="Gene3D" id="3.80.10.10">
    <property type="entry name" value="Ribonuclease Inhibitor"/>
    <property type="match status" value="1"/>
</dbReference>
<dbReference type="InterPro" id="IPR055414">
    <property type="entry name" value="LRR_R13L4/SHOC2-like"/>
</dbReference>
<dbReference type="PRINTS" id="PR00364">
    <property type="entry name" value="DISEASERSIST"/>
</dbReference>
<organism evidence="11 12">
    <name type="scientific">Digitaria exilis</name>
    <dbReference type="NCBI Taxonomy" id="1010633"/>
    <lineage>
        <taxon>Eukaryota</taxon>
        <taxon>Viridiplantae</taxon>
        <taxon>Streptophyta</taxon>
        <taxon>Embryophyta</taxon>
        <taxon>Tracheophyta</taxon>
        <taxon>Spermatophyta</taxon>
        <taxon>Magnoliopsida</taxon>
        <taxon>Liliopsida</taxon>
        <taxon>Poales</taxon>
        <taxon>Poaceae</taxon>
        <taxon>PACMAD clade</taxon>
        <taxon>Panicoideae</taxon>
        <taxon>Panicodae</taxon>
        <taxon>Paniceae</taxon>
        <taxon>Anthephorinae</taxon>
        <taxon>Digitaria</taxon>
    </lineage>
</organism>
<dbReference type="EMBL" id="JACEFO010002007">
    <property type="protein sequence ID" value="KAF8689660.1"/>
    <property type="molecule type" value="Genomic_DNA"/>
</dbReference>
<dbReference type="Pfam" id="PF18052">
    <property type="entry name" value="Rx_N"/>
    <property type="match status" value="1"/>
</dbReference>
<evidence type="ECO:0000313" key="11">
    <source>
        <dbReference type="EMBL" id="KAF8689660.1"/>
    </source>
</evidence>
<dbReference type="InterPro" id="IPR032675">
    <property type="entry name" value="LRR_dom_sf"/>
</dbReference>
<dbReference type="InterPro" id="IPR044974">
    <property type="entry name" value="Disease_R_plants"/>
</dbReference>
<name>A0A835B8C5_9POAL</name>
<evidence type="ECO:0000259" key="7">
    <source>
        <dbReference type="Pfam" id="PF00931"/>
    </source>
</evidence>
<dbReference type="Gene3D" id="1.10.8.430">
    <property type="entry name" value="Helical domain of apoptotic protease-activating factors"/>
    <property type="match status" value="1"/>
</dbReference>